<feature type="region of interest" description="Disordered" evidence="1">
    <location>
        <begin position="1"/>
        <end position="78"/>
    </location>
</feature>
<dbReference type="Gramene" id="PSR86777">
    <property type="protein sequence ID" value="PSR86777"/>
    <property type="gene ID" value="CEY00_Acc32402"/>
</dbReference>
<organism evidence="2 3">
    <name type="scientific">Actinidia chinensis var. chinensis</name>
    <name type="common">Chinese soft-hair kiwi</name>
    <dbReference type="NCBI Taxonomy" id="1590841"/>
    <lineage>
        <taxon>Eukaryota</taxon>
        <taxon>Viridiplantae</taxon>
        <taxon>Streptophyta</taxon>
        <taxon>Embryophyta</taxon>
        <taxon>Tracheophyta</taxon>
        <taxon>Spermatophyta</taxon>
        <taxon>Magnoliopsida</taxon>
        <taxon>eudicotyledons</taxon>
        <taxon>Gunneridae</taxon>
        <taxon>Pentapetalae</taxon>
        <taxon>asterids</taxon>
        <taxon>Ericales</taxon>
        <taxon>Actinidiaceae</taxon>
        <taxon>Actinidia</taxon>
    </lineage>
</organism>
<dbReference type="EMBL" id="NKQK01000028">
    <property type="protein sequence ID" value="PSR86777.1"/>
    <property type="molecule type" value="Genomic_DNA"/>
</dbReference>
<keyword evidence="3" id="KW-1185">Reference proteome</keyword>
<name>A0A2R6P801_ACTCC</name>
<comment type="caution">
    <text evidence="2">The sequence shown here is derived from an EMBL/GenBank/DDBJ whole genome shotgun (WGS) entry which is preliminary data.</text>
</comment>
<protein>
    <submittedName>
        <fullName evidence="2">Uncharacterized protein</fullName>
    </submittedName>
</protein>
<feature type="compositionally biased region" description="Low complexity" evidence="1">
    <location>
        <begin position="66"/>
        <end position="78"/>
    </location>
</feature>
<proteinExistence type="predicted"/>
<evidence type="ECO:0000313" key="2">
    <source>
        <dbReference type="EMBL" id="PSR86777.1"/>
    </source>
</evidence>
<gene>
    <name evidence="2" type="ORF">CEY00_Acc32402</name>
</gene>
<dbReference type="OrthoDB" id="10390016at2759"/>
<evidence type="ECO:0000256" key="1">
    <source>
        <dbReference type="SAM" id="MobiDB-lite"/>
    </source>
</evidence>
<dbReference type="Proteomes" id="UP000241394">
    <property type="component" value="Chromosome LG28"/>
</dbReference>
<dbReference type="AlphaFoldDB" id="A0A2R6P801"/>
<accession>A0A2R6P801</accession>
<dbReference type="InParanoid" id="A0A2R6P801"/>
<reference evidence="3" key="2">
    <citation type="journal article" date="2018" name="BMC Genomics">
        <title>A manually annotated Actinidia chinensis var. chinensis (kiwifruit) genome highlights the challenges associated with draft genomes and gene prediction in plants.</title>
        <authorList>
            <person name="Pilkington S.M."/>
            <person name="Crowhurst R."/>
            <person name="Hilario E."/>
            <person name="Nardozza S."/>
            <person name="Fraser L."/>
            <person name="Peng Y."/>
            <person name="Gunaseelan K."/>
            <person name="Simpson R."/>
            <person name="Tahir J."/>
            <person name="Deroles S.C."/>
            <person name="Templeton K."/>
            <person name="Luo Z."/>
            <person name="Davy M."/>
            <person name="Cheng C."/>
            <person name="McNeilage M."/>
            <person name="Scaglione D."/>
            <person name="Liu Y."/>
            <person name="Zhang Q."/>
            <person name="Datson P."/>
            <person name="De Silva N."/>
            <person name="Gardiner S.E."/>
            <person name="Bassett H."/>
            <person name="Chagne D."/>
            <person name="McCallum J."/>
            <person name="Dzierzon H."/>
            <person name="Deng C."/>
            <person name="Wang Y.Y."/>
            <person name="Barron L."/>
            <person name="Manako K."/>
            <person name="Bowen J."/>
            <person name="Foster T.M."/>
            <person name="Erridge Z.A."/>
            <person name="Tiffin H."/>
            <person name="Waite C.N."/>
            <person name="Davies K.M."/>
            <person name="Grierson E.P."/>
            <person name="Laing W.A."/>
            <person name="Kirk R."/>
            <person name="Chen X."/>
            <person name="Wood M."/>
            <person name="Montefiori M."/>
            <person name="Brummell D.A."/>
            <person name="Schwinn K.E."/>
            <person name="Catanach A."/>
            <person name="Fullerton C."/>
            <person name="Li D."/>
            <person name="Meiyalaghan S."/>
            <person name="Nieuwenhuizen N."/>
            <person name="Read N."/>
            <person name="Prakash R."/>
            <person name="Hunter D."/>
            <person name="Zhang H."/>
            <person name="McKenzie M."/>
            <person name="Knabel M."/>
            <person name="Harris A."/>
            <person name="Allan A.C."/>
            <person name="Gleave A."/>
            <person name="Chen A."/>
            <person name="Janssen B.J."/>
            <person name="Plunkett B."/>
            <person name="Ampomah-Dwamena C."/>
            <person name="Voogd C."/>
            <person name="Leif D."/>
            <person name="Lafferty D."/>
            <person name="Souleyre E.J.F."/>
            <person name="Varkonyi-Gasic E."/>
            <person name="Gambi F."/>
            <person name="Hanley J."/>
            <person name="Yao J.L."/>
            <person name="Cheung J."/>
            <person name="David K.M."/>
            <person name="Warren B."/>
            <person name="Marsh K."/>
            <person name="Snowden K.C."/>
            <person name="Lin-Wang K."/>
            <person name="Brian L."/>
            <person name="Martinez-Sanchez M."/>
            <person name="Wang M."/>
            <person name="Ileperuma N."/>
            <person name="Macnee N."/>
            <person name="Campin R."/>
            <person name="McAtee P."/>
            <person name="Drummond R.S.M."/>
            <person name="Espley R.V."/>
            <person name="Ireland H.S."/>
            <person name="Wu R."/>
            <person name="Atkinson R.G."/>
            <person name="Karunairetnam S."/>
            <person name="Bulley S."/>
            <person name="Chunkath S."/>
            <person name="Hanley Z."/>
            <person name="Storey R."/>
            <person name="Thrimawithana A.H."/>
            <person name="Thomson S."/>
            <person name="David C."/>
            <person name="Testolin R."/>
            <person name="Huang H."/>
            <person name="Hellens R.P."/>
            <person name="Schaffer R.J."/>
        </authorList>
    </citation>
    <scope>NUCLEOTIDE SEQUENCE [LARGE SCALE GENOMIC DNA]</scope>
    <source>
        <strain evidence="3">cv. Red5</strain>
    </source>
</reference>
<reference evidence="2 3" key="1">
    <citation type="submission" date="2017-07" db="EMBL/GenBank/DDBJ databases">
        <title>An improved, manually edited Actinidia chinensis var. chinensis (kiwifruit) genome highlights the challenges associated with draft genomes and gene prediction in plants.</title>
        <authorList>
            <person name="Pilkington S."/>
            <person name="Crowhurst R."/>
            <person name="Hilario E."/>
            <person name="Nardozza S."/>
            <person name="Fraser L."/>
            <person name="Peng Y."/>
            <person name="Gunaseelan K."/>
            <person name="Simpson R."/>
            <person name="Tahir J."/>
            <person name="Deroles S."/>
            <person name="Templeton K."/>
            <person name="Luo Z."/>
            <person name="Davy M."/>
            <person name="Cheng C."/>
            <person name="Mcneilage M."/>
            <person name="Scaglione D."/>
            <person name="Liu Y."/>
            <person name="Zhang Q."/>
            <person name="Datson P."/>
            <person name="De Silva N."/>
            <person name="Gardiner S."/>
            <person name="Bassett H."/>
            <person name="Chagne D."/>
            <person name="Mccallum J."/>
            <person name="Dzierzon H."/>
            <person name="Deng C."/>
            <person name="Wang Y.-Y."/>
            <person name="Barron N."/>
            <person name="Manako K."/>
            <person name="Bowen J."/>
            <person name="Foster T."/>
            <person name="Erridge Z."/>
            <person name="Tiffin H."/>
            <person name="Waite C."/>
            <person name="Davies K."/>
            <person name="Grierson E."/>
            <person name="Laing W."/>
            <person name="Kirk R."/>
            <person name="Chen X."/>
            <person name="Wood M."/>
            <person name="Montefiori M."/>
            <person name="Brummell D."/>
            <person name="Schwinn K."/>
            <person name="Catanach A."/>
            <person name="Fullerton C."/>
            <person name="Li D."/>
            <person name="Meiyalaghan S."/>
            <person name="Nieuwenhuizen N."/>
            <person name="Read N."/>
            <person name="Prakash R."/>
            <person name="Hunter D."/>
            <person name="Zhang H."/>
            <person name="Mckenzie M."/>
            <person name="Knabel M."/>
            <person name="Harris A."/>
            <person name="Allan A."/>
            <person name="Chen A."/>
            <person name="Janssen B."/>
            <person name="Plunkett B."/>
            <person name="Dwamena C."/>
            <person name="Voogd C."/>
            <person name="Leif D."/>
            <person name="Lafferty D."/>
            <person name="Souleyre E."/>
            <person name="Varkonyi-Gasic E."/>
            <person name="Gambi F."/>
            <person name="Hanley J."/>
            <person name="Yao J.-L."/>
            <person name="Cheung J."/>
            <person name="David K."/>
            <person name="Warren B."/>
            <person name="Marsh K."/>
            <person name="Snowden K."/>
            <person name="Lin-Wang K."/>
            <person name="Brian L."/>
            <person name="Martinez-Sanchez M."/>
            <person name="Wang M."/>
            <person name="Ileperuma N."/>
            <person name="Macnee N."/>
            <person name="Campin R."/>
            <person name="Mcatee P."/>
            <person name="Drummond R."/>
            <person name="Espley R."/>
            <person name="Ireland H."/>
            <person name="Wu R."/>
            <person name="Atkinson R."/>
            <person name="Karunairetnam S."/>
            <person name="Bulley S."/>
            <person name="Chunkath S."/>
            <person name="Hanley Z."/>
            <person name="Storey R."/>
            <person name="Thrimawithana A."/>
            <person name="Thomson S."/>
            <person name="David C."/>
            <person name="Testolin R."/>
        </authorList>
    </citation>
    <scope>NUCLEOTIDE SEQUENCE [LARGE SCALE GENOMIC DNA]</scope>
    <source>
        <strain evidence="3">cv. Red5</strain>
        <tissue evidence="2">Young leaf</tissue>
    </source>
</reference>
<sequence length="78" mass="7674">MSCHRRQASRVLPPEIISGDKPLETTNSNPHGAAGVSGGGTGSGTSVTTDKATVKQDASLPPPPAAGKKAPAGRPTGS</sequence>
<evidence type="ECO:0000313" key="3">
    <source>
        <dbReference type="Proteomes" id="UP000241394"/>
    </source>
</evidence>